<dbReference type="EMBL" id="LCYG01000018">
    <property type="protein sequence ID" value="KLK93664.1"/>
    <property type="molecule type" value="Genomic_DNA"/>
</dbReference>
<dbReference type="Pfam" id="PF18557">
    <property type="entry name" value="NepR"/>
    <property type="match status" value="1"/>
</dbReference>
<evidence type="ECO:0000259" key="1">
    <source>
        <dbReference type="Pfam" id="PF18557"/>
    </source>
</evidence>
<organism evidence="2 3">
    <name type="scientific">Microvirga vignae</name>
    <dbReference type="NCBI Taxonomy" id="1225564"/>
    <lineage>
        <taxon>Bacteria</taxon>
        <taxon>Pseudomonadati</taxon>
        <taxon>Pseudomonadota</taxon>
        <taxon>Alphaproteobacteria</taxon>
        <taxon>Hyphomicrobiales</taxon>
        <taxon>Methylobacteriaceae</taxon>
        <taxon>Microvirga</taxon>
    </lineage>
</organism>
<reference evidence="2 3" key="1">
    <citation type="submission" date="2015-05" db="EMBL/GenBank/DDBJ databases">
        <title>Draft genome sequence of Microvirga vignae strain BR3299, a novel nitrogen fixing bacteria isolated from Brazil semi-aired region.</title>
        <authorList>
            <person name="Zilli J.E."/>
            <person name="Passos S.R."/>
            <person name="Leite J."/>
            <person name="Baldani J.I."/>
            <person name="Xavier G.R."/>
            <person name="Rumjaneck N.G."/>
            <person name="Simoes-Araujo J.L."/>
        </authorList>
    </citation>
    <scope>NUCLEOTIDE SEQUENCE [LARGE SCALE GENOMIC DNA]</scope>
    <source>
        <strain evidence="2 3">BR3299</strain>
    </source>
</reference>
<comment type="caution">
    <text evidence="2">The sequence shown here is derived from an EMBL/GenBank/DDBJ whole genome shotgun (WGS) entry which is preliminary data.</text>
</comment>
<evidence type="ECO:0000313" key="3">
    <source>
        <dbReference type="Proteomes" id="UP000035489"/>
    </source>
</evidence>
<dbReference type="RefSeq" id="WP_047188364.1">
    <property type="nucleotide sequence ID" value="NZ_LCYG01000018.1"/>
</dbReference>
<keyword evidence="3" id="KW-1185">Reference proteome</keyword>
<dbReference type="PATRIC" id="fig|1225564.3.peg.1992"/>
<name>A0A0H1RF00_9HYPH</name>
<gene>
    <name evidence="2" type="ORF">AA309_07350</name>
</gene>
<dbReference type="InterPro" id="IPR041649">
    <property type="entry name" value="NepR"/>
</dbReference>
<evidence type="ECO:0000313" key="2">
    <source>
        <dbReference type="EMBL" id="KLK93664.1"/>
    </source>
</evidence>
<accession>A0A0H1RF00</accession>
<feature type="domain" description="Anti-sigma factor NepR" evidence="1">
    <location>
        <begin position="38"/>
        <end position="70"/>
    </location>
</feature>
<proteinExistence type="predicted"/>
<dbReference type="Proteomes" id="UP000035489">
    <property type="component" value="Unassembled WGS sequence"/>
</dbReference>
<dbReference type="AlphaFoldDB" id="A0A0H1RF00"/>
<protein>
    <recommendedName>
        <fullName evidence="1">Anti-sigma factor NepR domain-containing protein</fullName>
    </recommendedName>
</protein>
<sequence>MPKRFQQADGPPYSMGRHASWSINANGLTAAGQNELLKQIGRQLQSDYQDVLKEPAPDRIRELLERLEARSNQAADDQEDL</sequence>